<evidence type="ECO:0000313" key="2">
    <source>
        <dbReference type="Proteomes" id="UP000294832"/>
    </source>
</evidence>
<dbReference type="AlphaFoldDB" id="A0A4V2RRP5"/>
<protein>
    <submittedName>
        <fullName evidence="1">Uncharacterized protein</fullName>
    </submittedName>
</protein>
<dbReference type="Proteomes" id="UP000294832">
    <property type="component" value="Unassembled WGS sequence"/>
</dbReference>
<gene>
    <name evidence="1" type="ORF">EDC91_1312</name>
</gene>
<keyword evidence="2" id="KW-1185">Reference proteome</keyword>
<organism evidence="1 2">
    <name type="scientific">Shewanella fodinae</name>
    <dbReference type="NCBI Taxonomy" id="552357"/>
    <lineage>
        <taxon>Bacteria</taxon>
        <taxon>Pseudomonadati</taxon>
        <taxon>Pseudomonadota</taxon>
        <taxon>Gammaproteobacteria</taxon>
        <taxon>Alteromonadales</taxon>
        <taxon>Shewanellaceae</taxon>
        <taxon>Shewanella</taxon>
    </lineage>
</organism>
<evidence type="ECO:0000313" key="1">
    <source>
        <dbReference type="EMBL" id="TCN79666.1"/>
    </source>
</evidence>
<proteinExistence type="predicted"/>
<reference evidence="1 2" key="1">
    <citation type="submission" date="2019-03" db="EMBL/GenBank/DDBJ databases">
        <title>Freshwater and sediment microbial communities from various areas in North America, analyzing microbe dynamics in response to fracking.</title>
        <authorList>
            <person name="Lamendella R."/>
        </authorList>
    </citation>
    <scope>NUCLEOTIDE SEQUENCE [LARGE SCALE GENOMIC DNA]</scope>
    <source>
        <strain evidence="1 2">74A</strain>
    </source>
</reference>
<comment type="caution">
    <text evidence="1">The sequence shown here is derived from an EMBL/GenBank/DDBJ whole genome shotgun (WGS) entry which is preliminary data.</text>
</comment>
<accession>A0A4V2RRP5</accession>
<dbReference type="EMBL" id="SLWF01000031">
    <property type="protein sequence ID" value="TCN79666.1"/>
    <property type="molecule type" value="Genomic_DNA"/>
</dbReference>
<name>A0A4V2RRP5_9GAMM</name>
<sequence>MRNIDVMATAGFLRKYAITSINKNLTPLTLYEINANGSILRIPI</sequence>